<feature type="compositionally biased region" description="Basic and acidic residues" evidence="1">
    <location>
        <begin position="7"/>
        <end position="19"/>
    </location>
</feature>
<accession>A0A0F9CSZ6</accession>
<dbReference type="AlphaFoldDB" id="A0A0F9CSZ6"/>
<keyword evidence="2" id="KW-0812">Transmembrane</keyword>
<feature type="region of interest" description="Disordered" evidence="1">
    <location>
        <begin position="1"/>
        <end position="26"/>
    </location>
</feature>
<keyword evidence="2" id="KW-0472">Membrane</keyword>
<sequence length="141" mass="15714">MATTLPERTDTAHFDRPSEPEPPMEFPARNRRVRLGRKPLRAVLIVAGIGLAVLAAWSLASDMRGPDSTLVFYTVKRADLPIKVTESGGLQSQIMTELRGEVKLLDGALKRALLEIERLRAPDPARKKFNEIMDALTRSPR</sequence>
<keyword evidence="2" id="KW-1133">Transmembrane helix</keyword>
<name>A0A0F9CSZ6_9ZZZZ</name>
<gene>
    <name evidence="3" type="ORF">LCGC14_2629970</name>
</gene>
<evidence type="ECO:0000256" key="2">
    <source>
        <dbReference type="SAM" id="Phobius"/>
    </source>
</evidence>
<feature type="transmembrane region" description="Helical" evidence="2">
    <location>
        <begin position="39"/>
        <end position="60"/>
    </location>
</feature>
<dbReference type="EMBL" id="LAZR01045083">
    <property type="protein sequence ID" value="KKK99716.1"/>
    <property type="molecule type" value="Genomic_DNA"/>
</dbReference>
<evidence type="ECO:0000313" key="3">
    <source>
        <dbReference type="EMBL" id="KKK99716.1"/>
    </source>
</evidence>
<proteinExistence type="predicted"/>
<comment type="caution">
    <text evidence="3">The sequence shown here is derived from an EMBL/GenBank/DDBJ whole genome shotgun (WGS) entry which is preliminary data.</text>
</comment>
<protein>
    <submittedName>
        <fullName evidence="3">Uncharacterized protein</fullName>
    </submittedName>
</protein>
<evidence type="ECO:0000256" key="1">
    <source>
        <dbReference type="SAM" id="MobiDB-lite"/>
    </source>
</evidence>
<reference evidence="3" key="1">
    <citation type="journal article" date="2015" name="Nature">
        <title>Complex archaea that bridge the gap between prokaryotes and eukaryotes.</title>
        <authorList>
            <person name="Spang A."/>
            <person name="Saw J.H."/>
            <person name="Jorgensen S.L."/>
            <person name="Zaremba-Niedzwiedzka K."/>
            <person name="Martijn J."/>
            <person name="Lind A.E."/>
            <person name="van Eijk R."/>
            <person name="Schleper C."/>
            <person name="Guy L."/>
            <person name="Ettema T.J."/>
        </authorList>
    </citation>
    <scope>NUCLEOTIDE SEQUENCE</scope>
</reference>
<organism evidence="3">
    <name type="scientific">marine sediment metagenome</name>
    <dbReference type="NCBI Taxonomy" id="412755"/>
    <lineage>
        <taxon>unclassified sequences</taxon>
        <taxon>metagenomes</taxon>
        <taxon>ecological metagenomes</taxon>
    </lineage>
</organism>